<evidence type="ECO:0000313" key="5">
    <source>
        <dbReference type="Proteomes" id="UP000054342"/>
    </source>
</evidence>
<dbReference type="GO" id="GO:0006351">
    <property type="term" value="P:DNA-templated transcription"/>
    <property type="evidence" value="ECO:0007669"/>
    <property type="project" value="InterPro"/>
</dbReference>
<keyword evidence="5" id="KW-1185">Reference proteome</keyword>
<accession>A0A0D2ETS0</accession>
<dbReference type="AlphaFoldDB" id="A0A0D2ETS0"/>
<keyword evidence="1" id="KW-0539">Nucleus</keyword>
<dbReference type="GO" id="GO:0003677">
    <property type="term" value="F:DNA binding"/>
    <property type="evidence" value="ECO:0007669"/>
    <property type="project" value="InterPro"/>
</dbReference>
<dbReference type="RefSeq" id="XP_013311808.1">
    <property type="nucleotide sequence ID" value="XM_013456354.1"/>
</dbReference>
<dbReference type="GeneID" id="25331874"/>
<name>A0A0D2ETS0_9EURO</name>
<dbReference type="OrthoDB" id="5121955at2759"/>
<dbReference type="SMART" id="SM00906">
    <property type="entry name" value="Fungal_trans"/>
    <property type="match status" value="1"/>
</dbReference>
<protein>
    <recommendedName>
        <fullName evidence="3">Xylanolytic transcriptional activator regulatory domain-containing protein</fullName>
    </recommendedName>
</protein>
<dbReference type="Pfam" id="PF04082">
    <property type="entry name" value="Fungal_trans"/>
    <property type="match status" value="1"/>
</dbReference>
<dbReference type="HOGENOM" id="CLU_006329_2_3_1"/>
<evidence type="ECO:0000256" key="2">
    <source>
        <dbReference type="SAM" id="MobiDB-lite"/>
    </source>
</evidence>
<dbReference type="CDD" id="cd12148">
    <property type="entry name" value="fungal_TF_MHR"/>
    <property type="match status" value="1"/>
</dbReference>
<sequence>MRDELMRVYVCYVHPFLPLLDLGAFIKAVASEDETCKISLILFQAVMFAGASFVDMSCLESEGFQDRKQACRALFRRLRLLYDADVEPDPTTLVKVLLLMTYQCDKPGDTKGRFYYLRIAVSLAADIGLNESLTSGHHSTKQLKMKRRLWWCCLMRENLLAMSERRTAGISTDISTVPIPHLDDLNDTDLSEALCRFYMPNSETDARILSKLCIQKIKLCVLIDRILDTLYELGHHQPLTTTGPAMLLIPKLSDSLTAEGIARDQELRQWYAELCSTEGSMVGQDHRRNGRVVGPHSAILEMLFYTVVGMVHRPLLLHTQSKESAANALQDFSRQTLRLAAQRITDIANPLAEGNLIRFLPSVGVPALLAASMQHVKDALSANHTISAAALMSLEQTMHSMVELRGIHCPVECTMGLFEFVRSRKINSQHTALGQESVPQYPGERPRSFATTSTRDSRTSLGHETLVYNNPDQSASVLLNQKHASTGAALTATVDDDSTRHGRATGIQQEELLNFRLPFANIESLTEAVLSGVCDAADFNAFHS</sequence>
<dbReference type="Proteomes" id="UP000054342">
    <property type="component" value="Unassembled WGS sequence"/>
</dbReference>
<evidence type="ECO:0000256" key="1">
    <source>
        <dbReference type="ARBA" id="ARBA00023242"/>
    </source>
</evidence>
<feature type="region of interest" description="Disordered" evidence="2">
    <location>
        <begin position="432"/>
        <end position="458"/>
    </location>
</feature>
<dbReference type="GO" id="GO:0008270">
    <property type="term" value="F:zinc ion binding"/>
    <property type="evidence" value="ECO:0007669"/>
    <property type="project" value="InterPro"/>
</dbReference>
<reference evidence="4 5" key="1">
    <citation type="submission" date="2015-01" db="EMBL/GenBank/DDBJ databases">
        <title>The Genome Sequence of Exophiala xenobiotica CBS118157.</title>
        <authorList>
            <consortium name="The Broad Institute Genomics Platform"/>
            <person name="Cuomo C."/>
            <person name="de Hoog S."/>
            <person name="Gorbushina A."/>
            <person name="Stielow B."/>
            <person name="Teixiera M."/>
            <person name="Abouelleil A."/>
            <person name="Chapman S.B."/>
            <person name="Priest M."/>
            <person name="Young S.K."/>
            <person name="Wortman J."/>
            <person name="Nusbaum C."/>
            <person name="Birren B."/>
        </authorList>
    </citation>
    <scope>NUCLEOTIDE SEQUENCE [LARGE SCALE GENOMIC DNA]</scope>
    <source>
        <strain evidence="4 5">CBS 118157</strain>
    </source>
</reference>
<dbReference type="InterPro" id="IPR007219">
    <property type="entry name" value="XnlR_reg_dom"/>
</dbReference>
<dbReference type="PANTHER" id="PTHR47425">
    <property type="entry name" value="FARB-RELATED"/>
    <property type="match status" value="1"/>
</dbReference>
<dbReference type="InterPro" id="IPR052761">
    <property type="entry name" value="Fungal_Detox/Toxin_TFs"/>
</dbReference>
<evidence type="ECO:0000259" key="3">
    <source>
        <dbReference type="SMART" id="SM00906"/>
    </source>
</evidence>
<feature type="compositionally biased region" description="Polar residues" evidence="2">
    <location>
        <begin position="449"/>
        <end position="458"/>
    </location>
</feature>
<gene>
    <name evidence="4" type="ORF">PV05_09966</name>
</gene>
<dbReference type="PANTHER" id="PTHR47425:SF3">
    <property type="entry name" value="ZN(II)2CYS6 TRANSCRIPTION FACTOR (EUROFUNG)"/>
    <property type="match status" value="1"/>
</dbReference>
<organism evidence="4 5">
    <name type="scientific">Exophiala xenobiotica</name>
    <dbReference type="NCBI Taxonomy" id="348802"/>
    <lineage>
        <taxon>Eukaryota</taxon>
        <taxon>Fungi</taxon>
        <taxon>Dikarya</taxon>
        <taxon>Ascomycota</taxon>
        <taxon>Pezizomycotina</taxon>
        <taxon>Eurotiomycetes</taxon>
        <taxon>Chaetothyriomycetidae</taxon>
        <taxon>Chaetothyriales</taxon>
        <taxon>Herpotrichiellaceae</taxon>
        <taxon>Exophiala</taxon>
    </lineage>
</organism>
<feature type="domain" description="Xylanolytic transcriptional activator regulatory" evidence="3">
    <location>
        <begin position="113"/>
        <end position="188"/>
    </location>
</feature>
<evidence type="ECO:0000313" key="4">
    <source>
        <dbReference type="EMBL" id="KIW51224.1"/>
    </source>
</evidence>
<proteinExistence type="predicted"/>
<dbReference type="EMBL" id="KN847322">
    <property type="protein sequence ID" value="KIW51224.1"/>
    <property type="molecule type" value="Genomic_DNA"/>
</dbReference>